<evidence type="ECO:0000256" key="2">
    <source>
        <dbReference type="ARBA" id="ARBA00022617"/>
    </source>
</evidence>
<dbReference type="InterPro" id="IPR026259">
    <property type="entry name" value="MauG/Cytc_peroxidase"/>
</dbReference>
<dbReference type="PROSITE" id="PS51007">
    <property type="entry name" value="CYTC"/>
    <property type="match status" value="1"/>
</dbReference>
<proteinExistence type="predicted"/>
<dbReference type="SUPFAM" id="SSF46626">
    <property type="entry name" value="Cytochrome c"/>
    <property type="match status" value="2"/>
</dbReference>
<reference evidence="11 12" key="1">
    <citation type="submission" date="2021-03" db="EMBL/GenBank/DDBJ databases">
        <authorList>
            <person name="Kim M.K."/>
        </authorList>
    </citation>
    <scope>NUCLEOTIDE SEQUENCE [LARGE SCALE GENOMIC DNA]</scope>
    <source>
        <strain evidence="11 12">BT442</strain>
    </source>
</reference>
<dbReference type="RefSeq" id="WP_208178420.1">
    <property type="nucleotide sequence ID" value="NZ_JAGETZ010000019.1"/>
</dbReference>
<dbReference type="PIRSF" id="PIRSF000294">
    <property type="entry name" value="Cytochrome-c_peroxidase"/>
    <property type="match status" value="1"/>
</dbReference>
<evidence type="ECO:0000313" key="11">
    <source>
        <dbReference type="EMBL" id="MBO2012683.1"/>
    </source>
</evidence>
<dbReference type="PANTHER" id="PTHR30600:SF10">
    <property type="entry name" value="BLL6722 PROTEIN"/>
    <property type="match status" value="1"/>
</dbReference>
<dbReference type="EMBL" id="JAGETZ010000019">
    <property type="protein sequence ID" value="MBO2012683.1"/>
    <property type="molecule type" value="Genomic_DNA"/>
</dbReference>
<evidence type="ECO:0000256" key="7">
    <source>
        <dbReference type="ARBA" id="ARBA00023004"/>
    </source>
</evidence>
<protein>
    <submittedName>
        <fullName evidence="11">Cytochrome-c peroxidase</fullName>
    </submittedName>
</protein>
<dbReference type="Gene3D" id="1.10.760.10">
    <property type="entry name" value="Cytochrome c-like domain"/>
    <property type="match status" value="2"/>
</dbReference>
<dbReference type="InterPro" id="IPR036909">
    <property type="entry name" value="Cyt_c-like_dom_sf"/>
</dbReference>
<dbReference type="InterPro" id="IPR051395">
    <property type="entry name" value="Cytochrome_c_Peroxidase/MauG"/>
</dbReference>
<feature type="chain" id="PRO_5046267237" evidence="9">
    <location>
        <begin position="23"/>
        <end position="371"/>
    </location>
</feature>
<feature type="signal peptide" evidence="9">
    <location>
        <begin position="1"/>
        <end position="22"/>
    </location>
</feature>
<keyword evidence="6" id="KW-0560">Oxidoreductase</keyword>
<evidence type="ECO:0000256" key="6">
    <source>
        <dbReference type="ARBA" id="ARBA00023002"/>
    </source>
</evidence>
<evidence type="ECO:0000313" key="12">
    <source>
        <dbReference type="Proteomes" id="UP000664369"/>
    </source>
</evidence>
<evidence type="ECO:0000256" key="5">
    <source>
        <dbReference type="ARBA" id="ARBA00022764"/>
    </source>
</evidence>
<gene>
    <name evidence="11" type="ORF">J4E00_26720</name>
</gene>
<accession>A0ABS3QP37</accession>
<dbReference type="Pfam" id="PF03150">
    <property type="entry name" value="CCP_MauG"/>
    <property type="match status" value="1"/>
</dbReference>
<dbReference type="InterPro" id="IPR009056">
    <property type="entry name" value="Cyt_c-like_dom"/>
</dbReference>
<comment type="subcellular location">
    <subcellularLocation>
        <location evidence="1">Periplasm</location>
    </subcellularLocation>
</comment>
<evidence type="ECO:0000256" key="1">
    <source>
        <dbReference type="ARBA" id="ARBA00004418"/>
    </source>
</evidence>
<keyword evidence="5" id="KW-0574">Periplasm</keyword>
<feature type="domain" description="Cytochrome c" evidence="10">
    <location>
        <begin position="215"/>
        <end position="355"/>
    </location>
</feature>
<evidence type="ECO:0000259" key="10">
    <source>
        <dbReference type="PROSITE" id="PS51007"/>
    </source>
</evidence>
<dbReference type="PROSITE" id="PS51257">
    <property type="entry name" value="PROKAR_LIPOPROTEIN"/>
    <property type="match status" value="1"/>
</dbReference>
<keyword evidence="12" id="KW-1185">Reference proteome</keyword>
<dbReference type="InterPro" id="IPR004852">
    <property type="entry name" value="Di-haem_cyt_c_peroxidsae"/>
</dbReference>
<name>A0ABS3QP37_9BACT</name>
<keyword evidence="7 8" id="KW-0408">Iron</keyword>
<comment type="caution">
    <text evidence="11">The sequence shown here is derived from an EMBL/GenBank/DDBJ whole genome shotgun (WGS) entry which is preliminary data.</text>
</comment>
<keyword evidence="3 8" id="KW-0479">Metal-binding</keyword>
<dbReference type="PANTHER" id="PTHR30600">
    <property type="entry name" value="CYTOCHROME C PEROXIDASE-RELATED"/>
    <property type="match status" value="1"/>
</dbReference>
<evidence type="ECO:0000256" key="4">
    <source>
        <dbReference type="ARBA" id="ARBA00022729"/>
    </source>
</evidence>
<dbReference type="GO" id="GO:0004601">
    <property type="term" value="F:peroxidase activity"/>
    <property type="evidence" value="ECO:0007669"/>
    <property type="project" value="UniProtKB-KW"/>
</dbReference>
<keyword evidence="11" id="KW-0575">Peroxidase</keyword>
<organism evidence="11 12">
    <name type="scientific">Hymenobacter negativus</name>
    <dbReference type="NCBI Taxonomy" id="2795026"/>
    <lineage>
        <taxon>Bacteria</taxon>
        <taxon>Pseudomonadati</taxon>
        <taxon>Bacteroidota</taxon>
        <taxon>Cytophagia</taxon>
        <taxon>Cytophagales</taxon>
        <taxon>Hymenobacteraceae</taxon>
        <taxon>Hymenobacter</taxon>
    </lineage>
</organism>
<sequence length="371" mass="39879">MRAKLLLIGAALLAVVSCRSEGETPDPTDPEGPVAPPTPYVLSIPSNFPPARSTPPDNPLTVEGVALGRHLFYETALSVNNTIACASCHKQELAFTDGQARAQGVNGSMGTRSAMSLANVGWEFFLNWDGAAANLEAQARIPIENPVEMHQTLSAGVARLQATSAYPKLFRSAFGSSVITEDKVLKALAQFERTLISGNSRYDQFQRGNRTALSSYEQQGLLLFVTHPDGTAAGRGGNCSDCHAGSLQTNRRFTNNGLDATFSDLGQGLVTGLPTDNGKFRVPSLRNIALTAPYMHDGRFPTLAAVLDHYNEHVVLNSPNIDPLILNGTNTPGHPTLELTPTEKAKIVAFLQTLTDSTFIRDPRFSKPPQL</sequence>
<keyword evidence="4 9" id="KW-0732">Signal</keyword>
<evidence type="ECO:0000256" key="8">
    <source>
        <dbReference type="PROSITE-ProRule" id="PRU00433"/>
    </source>
</evidence>
<evidence type="ECO:0000256" key="3">
    <source>
        <dbReference type="ARBA" id="ARBA00022723"/>
    </source>
</evidence>
<keyword evidence="2 8" id="KW-0349">Heme</keyword>
<dbReference type="Proteomes" id="UP000664369">
    <property type="component" value="Unassembled WGS sequence"/>
</dbReference>
<evidence type="ECO:0000256" key="9">
    <source>
        <dbReference type="SAM" id="SignalP"/>
    </source>
</evidence>